<dbReference type="EMBL" id="JABAFN010000001">
    <property type="protein sequence ID" value="NME21222.1"/>
    <property type="molecule type" value="Genomic_DNA"/>
</dbReference>
<dbReference type="Proteomes" id="UP000587270">
    <property type="component" value="Unassembled WGS sequence"/>
</dbReference>
<comment type="caution">
    <text evidence="1">The sequence shown here is derived from an EMBL/GenBank/DDBJ whole genome shotgun (WGS) entry which is preliminary data.</text>
</comment>
<protein>
    <submittedName>
        <fullName evidence="1">Uncharacterized protein</fullName>
    </submittedName>
</protein>
<name>A0AAW9ZD60_LIMRT</name>
<proteinExistence type="predicted"/>
<gene>
    <name evidence="1" type="ORF">HF865_00550</name>
</gene>
<sequence length="72" mass="8834">MKERVFEDEHGRKLIVRVNRSNIQIHTERKDLLDYRFYLDNIDLLKFLKEQAEKVWKTFTPKEANSFGADYW</sequence>
<evidence type="ECO:0000313" key="2">
    <source>
        <dbReference type="Proteomes" id="UP000587270"/>
    </source>
</evidence>
<dbReference type="RefSeq" id="WP_170090533.1">
    <property type="nucleotide sequence ID" value="NZ_JABAFN010000001.1"/>
</dbReference>
<reference evidence="1 2" key="1">
    <citation type="submission" date="2020-04" db="EMBL/GenBank/DDBJ databases">
        <authorList>
            <person name="Hitch T.C.A."/>
            <person name="Wylensek D."/>
            <person name="Clavel T."/>
        </authorList>
    </citation>
    <scope>NUCLEOTIDE SEQUENCE [LARGE SCALE GENOMIC DNA]</scope>
    <source>
        <strain evidence="1 2">WCA-386-APC-4I</strain>
    </source>
</reference>
<accession>A0AAW9ZD60</accession>
<evidence type="ECO:0000313" key="1">
    <source>
        <dbReference type="EMBL" id="NME21222.1"/>
    </source>
</evidence>
<dbReference type="AlphaFoldDB" id="A0AAW9ZD60"/>
<organism evidence="1 2">
    <name type="scientific">Limosilactobacillus reuteri</name>
    <name type="common">Lactobacillus reuteri</name>
    <dbReference type="NCBI Taxonomy" id="1598"/>
    <lineage>
        <taxon>Bacteria</taxon>
        <taxon>Bacillati</taxon>
        <taxon>Bacillota</taxon>
        <taxon>Bacilli</taxon>
        <taxon>Lactobacillales</taxon>
        <taxon>Lactobacillaceae</taxon>
        <taxon>Limosilactobacillus</taxon>
    </lineage>
</organism>